<protein>
    <submittedName>
        <fullName evidence="1">Uncharacterized protein</fullName>
    </submittedName>
</protein>
<dbReference type="EMBL" id="CP012036">
    <property type="protein sequence ID" value="ALF52240.1"/>
    <property type="molecule type" value="Genomic_DNA"/>
</dbReference>
<dbReference type="RefSeq" id="WP_062288878.1">
    <property type="nucleotide sequence ID" value="NZ_CP012036.1"/>
</dbReference>
<dbReference type="KEGG" id="npz:ACX27_04240"/>
<dbReference type="AlphaFoldDB" id="A0A0M4SP58"/>
<evidence type="ECO:0000313" key="1">
    <source>
        <dbReference type="EMBL" id="ALF52240.1"/>
    </source>
</evidence>
<dbReference type="Proteomes" id="UP000062645">
    <property type="component" value="Chromosome"/>
</dbReference>
<reference evidence="2" key="1">
    <citation type="submission" date="2015-07" db="EMBL/GenBank/DDBJ databases">
        <title>Genome Of Nitrogen-Fixing Cyanobacterium Nostoc piscinale CENA21 From Solimoes/Amazon River Floodplain Sediments And Comparative Genomics To Uncover Biosynthetic Natural Products Potential.</title>
        <authorList>
            <person name="Leao T.F."/>
            <person name="Leao P.N."/>
            <person name="Guimaraes P.I."/>
            <person name="de Melo A.G.C."/>
            <person name="Ramos R.T.J."/>
            <person name="Silva A."/>
            <person name="Fiore M.F."/>
            <person name="Schneider M.P.C."/>
        </authorList>
    </citation>
    <scope>NUCLEOTIDE SEQUENCE [LARGE SCALE GENOMIC DNA]</scope>
    <source>
        <strain evidence="2">CENA21</strain>
    </source>
</reference>
<gene>
    <name evidence="1" type="ORF">ACX27_04240</name>
</gene>
<dbReference type="PATRIC" id="fig|224013.5.peg.1017"/>
<proteinExistence type="predicted"/>
<evidence type="ECO:0000313" key="2">
    <source>
        <dbReference type="Proteomes" id="UP000062645"/>
    </source>
</evidence>
<name>A0A0M4SP58_9NOSO</name>
<dbReference type="OrthoDB" id="490745at2"/>
<organism evidence="1 2">
    <name type="scientific">Nostoc piscinale CENA21</name>
    <dbReference type="NCBI Taxonomy" id="224013"/>
    <lineage>
        <taxon>Bacteria</taxon>
        <taxon>Bacillati</taxon>
        <taxon>Cyanobacteriota</taxon>
        <taxon>Cyanophyceae</taxon>
        <taxon>Nostocales</taxon>
        <taxon>Nostocaceae</taxon>
        <taxon>Nostoc</taxon>
    </lineage>
</organism>
<reference evidence="1 2" key="2">
    <citation type="journal article" date="2016" name="Genome Announc.">
        <title>Draft Genome Sequence of the N2-Fixing Cyanobacterium Nostoc piscinale CENA21, Isolated from the Brazilian Amazon Floodplain.</title>
        <authorList>
            <person name="Leao T."/>
            <person name="Guimaraes P.I."/>
            <person name="de Melo A.G."/>
            <person name="Ramos R.T."/>
            <person name="Leao P.N."/>
            <person name="Silva A."/>
            <person name="Fiore M.F."/>
            <person name="Schneider M.P."/>
        </authorList>
    </citation>
    <scope>NUCLEOTIDE SEQUENCE [LARGE SCALE GENOMIC DNA]</scope>
    <source>
        <strain evidence="1 2">CENA21</strain>
    </source>
</reference>
<dbReference type="STRING" id="224013.ACX27_04240"/>
<keyword evidence="2" id="KW-1185">Reference proteome</keyword>
<sequence>MEPKPEPVTTTLEEYLRAHEGKAIDFALRVDFNSHAEGQVSFYIHPVNADGDTLDYKVKGNTVECFTQKAV</sequence>
<accession>A0A0M4SP58</accession>